<dbReference type="RefSeq" id="WP_148126570.1">
    <property type="nucleotide sequence ID" value="NZ_CP018180.1"/>
</dbReference>
<keyword evidence="9" id="KW-1185">Reference proteome</keyword>
<dbReference type="GO" id="GO:0005737">
    <property type="term" value="C:cytoplasm"/>
    <property type="evidence" value="ECO:0007669"/>
    <property type="project" value="TreeGrafter"/>
</dbReference>
<dbReference type="SUPFAM" id="SSF53448">
    <property type="entry name" value="Nucleotide-diphospho-sugar transferases"/>
    <property type="match status" value="1"/>
</dbReference>
<evidence type="ECO:0000256" key="4">
    <source>
        <dbReference type="ARBA" id="ARBA00022692"/>
    </source>
</evidence>
<reference evidence="8 9" key="1">
    <citation type="submission" date="2016-11" db="EMBL/GenBank/DDBJ databases">
        <title>Interaction between Lactobacillus species and yeast in water kefir.</title>
        <authorList>
            <person name="Behr J."/>
            <person name="Xu D."/>
            <person name="Vogel R.F."/>
        </authorList>
    </citation>
    <scope>NUCLEOTIDE SEQUENCE [LARGE SCALE GENOMIC DNA]</scope>
    <source>
        <strain evidence="8 9">TMW 1.1827</strain>
    </source>
</reference>
<evidence type="ECO:0000256" key="2">
    <source>
        <dbReference type="ARBA" id="ARBA00022676"/>
    </source>
</evidence>
<dbReference type="Pfam" id="PF01697">
    <property type="entry name" value="Glyco_transf_92"/>
    <property type="match status" value="1"/>
</dbReference>
<evidence type="ECO:0000256" key="6">
    <source>
        <dbReference type="ARBA" id="ARBA00023136"/>
    </source>
</evidence>
<dbReference type="KEGG" id="lng:BSQ50_04720"/>
<dbReference type="Proteomes" id="UP000324497">
    <property type="component" value="Chromosome"/>
</dbReference>
<organism evidence="8 9">
    <name type="scientific">Liquorilactobacillus nagelii</name>
    <dbReference type="NCBI Taxonomy" id="82688"/>
    <lineage>
        <taxon>Bacteria</taxon>
        <taxon>Bacillati</taxon>
        <taxon>Bacillota</taxon>
        <taxon>Bacilli</taxon>
        <taxon>Lactobacillales</taxon>
        <taxon>Lactobacillaceae</taxon>
        <taxon>Liquorilactobacillus</taxon>
    </lineage>
</organism>
<dbReference type="EMBL" id="CP018180">
    <property type="protein sequence ID" value="AUJ31922.1"/>
    <property type="molecule type" value="Genomic_DNA"/>
</dbReference>
<dbReference type="PANTHER" id="PTHR21461">
    <property type="entry name" value="GLYCOSYLTRANSFERASE FAMILY 92 PROTEIN"/>
    <property type="match status" value="1"/>
</dbReference>
<dbReference type="AlphaFoldDB" id="A0A3S6QUV0"/>
<accession>A0A3S6QUV0</accession>
<keyword evidence="2" id="KW-0328">Glycosyltransferase</keyword>
<keyword evidence="4 7" id="KW-0812">Transmembrane</keyword>
<dbReference type="Gene3D" id="3.90.550.10">
    <property type="entry name" value="Spore Coat Polysaccharide Biosynthesis Protein SpsA, Chain A"/>
    <property type="match status" value="1"/>
</dbReference>
<evidence type="ECO:0000313" key="9">
    <source>
        <dbReference type="Proteomes" id="UP000324497"/>
    </source>
</evidence>
<evidence type="ECO:0000313" key="8">
    <source>
        <dbReference type="EMBL" id="AUJ31922.1"/>
    </source>
</evidence>
<protein>
    <recommendedName>
        <fullName evidence="10">Glycosyl transferase</fullName>
    </recommendedName>
</protein>
<name>A0A3S6QUV0_9LACO</name>
<evidence type="ECO:0000256" key="1">
    <source>
        <dbReference type="ARBA" id="ARBA00004167"/>
    </source>
</evidence>
<dbReference type="CDD" id="cd00761">
    <property type="entry name" value="Glyco_tranf_GTA_type"/>
    <property type="match status" value="1"/>
</dbReference>
<feature type="transmembrane region" description="Helical" evidence="7">
    <location>
        <begin position="21"/>
        <end position="39"/>
    </location>
</feature>
<proteinExistence type="predicted"/>
<evidence type="ECO:0000256" key="5">
    <source>
        <dbReference type="ARBA" id="ARBA00022989"/>
    </source>
</evidence>
<evidence type="ECO:0008006" key="10">
    <source>
        <dbReference type="Google" id="ProtNLM"/>
    </source>
</evidence>
<keyword evidence="3" id="KW-0808">Transferase</keyword>
<evidence type="ECO:0000256" key="3">
    <source>
        <dbReference type="ARBA" id="ARBA00022679"/>
    </source>
</evidence>
<dbReference type="PANTHER" id="PTHR21461:SF69">
    <property type="entry name" value="GLYCOSYLTRANSFERASE FAMILY 92 PROTEIN"/>
    <property type="match status" value="1"/>
</dbReference>
<evidence type="ECO:0000256" key="7">
    <source>
        <dbReference type="SAM" id="Phobius"/>
    </source>
</evidence>
<gene>
    <name evidence="8" type="ORF">BSQ50_04720</name>
</gene>
<dbReference type="InterPro" id="IPR008166">
    <property type="entry name" value="Glyco_transf_92"/>
</dbReference>
<comment type="subcellular location">
    <subcellularLocation>
        <location evidence="1">Membrane</location>
        <topology evidence="1">Single-pass membrane protein</topology>
    </subcellularLocation>
</comment>
<dbReference type="GO" id="GO:0016020">
    <property type="term" value="C:membrane"/>
    <property type="evidence" value="ECO:0007669"/>
    <property type="project" value="UniProtKB-SubCell"/>
</dbReference>
<keyword evidence="5 7" id="KW-1133">Transmembrane helix</keyword>
<dbReference type="GO" id="GO:0016757">
    <property type="term" value="F:glycosyltransferase activity"/>
    <property type="evidence" value="ECO:0007669"/>
    <property type="project" value="UniProtKB-KW"/>
</dbReference>
<sequence>MQKSENKYFIFDRPKKYNFKFFLKYVCITILNFFYHVWVRIGSPKETSKTYTVSICAIFKNEGPYLFEWIEFCRTIGIDHFYLYNNNSTDDFLNVLQPYIESKVVTLIDWPQRQGQIAAYQDCIKNFSSETNWLGFIDIDEFIVPIHDNNIKTYLKKFSRYPSVKLYWQVFGTSGYVERNIKSSILSDFIVCWRKHDEVGKCFYNTAFKFKPNIPQNKGLHHSLWGTHNGINIPPVNCFGAFSNRGIEKATTSDFPIQVNHYFTKSFNEYIQKTSKGDVYYKKNPHTLAYFYRHEMYCGKVDYSAYKYLLKVKQVLMEK</sequence>
<dbReference type="InterPro" id="IPR029044">
    <property type="entry name" value="Nucleotide-diphossugar_trans"/>
</dbReference>
<keyword evidence="6 7" id="KW-0472">Membrane</keyword>